<dbReference type="EMBL" id="KZ451980">
    <property type="protein sequence ID" value="PKA55196.1"/>
    <property type="molecule type" value="Genomic_DNA"/>
</dbReference>
<dbReference type="Proteomes" id="UP000236161">
    <property type="component" value="Unassembled WGS sequence"/>
</dbReference>
<organism evidence="1 2">
    <name type="scientific">Apostasia shenzhenica</name>
    <dbReference type="NCBI Taxonomy" id="1088818"/>
    <lineage>
        <taxon>Eukaryota</taxon>
        <taxon>Viridiplantae</taxon>
        <taxon>Streptophyta</taxon>
        <taxon>Embryophyta</taxon>
        <taxon>Tracheophyta</taxon>
        <taxon>Spermatophyta</taxon>
        <taxon>Magnoliopsida</taxon>
        <taxon>Liliopsida</taxon>
        <taxon>Asparagales</taxon>
        <taxon>Orchidaceae</taxon>
        <taxon>Apostasioideae</taxon>
        <taxon>Apostasia</taxon>
    </lineage>
</organism>
<dbReference type="AlphaFoldDB" id="A0A2I0AI95"/>
<evidence type="ECO:0000313" key="2">
    <source>
        <dbReference type="Proteomes" id="UP000236161"/>
    </source>
</evidence>
<gene>
    <name evidence="1" type="ORF">AXF42_Ash003833</name>
</gene>
<proteinExistence type="predicted"/>
<keyword evidence="2" id="KW-1185">Reference proteome</keyword>
<accession>A0A2I0AI95</accession>
<name>A0A2I0AI95_9ASPA</name>
<reference evidence="1 2" key="1">
    <citation type="journal article" date="2017" name="Nature">
        <title>The Apostasia genome and the evolution of orchids.</title>
        <authorList>
            <person name="Zhang G.Q."/>
            <person name="Liu K.W."/>
            <person name="Li Z."/>
            <person name="Lohaus R."/>
            <person name="Hsiao Y.Y."/>
            <person name="Niu S.C."/>
            <person name="Wang J.Y."/>
            <person name="Lin Y.C."/>
            <person name="Xu Q."/>
            <person name="Chen L.J."/>
            <person name="Yoshida K."/>
            <person name="Fujiwara S."/>
            <person name="Wang Z.W."/>
            <person name="Zhang Y.Q."/>
            <person name="Mitsuda N."/>
            <person name="Wang M."/>
            <person name="Liu G.H."/>
            <person name="Pecoraro L."/>
            <person name="Huang H.X."/>
            <person name="Xiao X.J."/>
            <person name="Lin M."/>
            <person name="Wu X.Y."/>
            <person name="Wu W.L."/>
            <person name="Chen Y.Y."/>
            <person name="Chang S.B."/>
            <person name="Sakamoto S."/>
            <person name="Ohme-Takagi M."/>
            <person name="Yagi M."/>
            <person name="Zeng S.J."/>
            <person name="Shen C.Y."/>
            <person name="Yeh C.M."/>
            <person name="Luo Y.B."/>
            <person name="Tsai W.C."/>
            <person name="Van de Peer Y."/>
            <person name="Liu Z.J."/>
        </authorList>
    </citation>
    <scope>NUCLEOTIDE SEQUENCE [LARGE SCALE GENOMIC DNA]</scope>
    <source>
        <strain evidence="2">cv. Shenzhen</strain>
        <tissue evidence="1">Stem</tissue>
    </source>
</reference>
<evidence type="ECO:0000313" key="1">
    <source>
        <dbReference type="EMBL" id="PKA55196.1"/>
    </source>
</evidence>
<protein>
    <submittedName>
        <fullName evidence="1">Uncharacterized protein</fullName>
    </submittedName>
</protein>
<sequence>MSDAYSATVGSGEHLSWLKMGKGSTDWRTRLHTAWSHILPSANSTTFKGESLIVSFLLGLKATVE</sequence>